<evidence type="ECO:0000313" key="2">
    <source>
        <dbReference type="Proteomes" id="UP000070155"/>
    </source>
</evidence>
<protein>
    <submittedName>
        <fullName evidence="1">Uncharacterized protein</fullName>
    </submittedName>
</protein>
<reference evidence="1 2" key="1">
    <citation type="journal article" date="2016" name="Sci. Rep.">
        <title>Metabolic traits of an uncultured archaeal lineage -MSBL1- from brine pools of the Red Sea.</title>
        <authorList>
            <person name="Mwirichia R."/>
            <person name="Alam I."/>
            <person name="Rashid M."/>
            <person name="Vinu M."/>
            <person name="Ba-Alawi W."/>
            <person name="Anthony Kamau A."/>
            <person name="Kamanda Ngugi D."/>
            <person name="Goker M."/>
            <person name="Klenk H.P."/>
            <person name="Bajic V."/>
            <person name="Stingl U."/>
        </authorList>
    </citation>
    <scope>NUCLEOTIDE SEQUENCE [LARGE SCALE GENOMIC DNA]</scope>
    <source>
        <strain evidence="1">SCGC-AAA259I07</strain>
    </source>
</reference>
<name>A0A133UKJ5_9EURY</name>
<accession>A0A133UKJ5</accession>
<evidence type="ECO:0000313" key="1">
    <source>
        <dbReference type="EMBL" id="KXA94699.1"/>
    </source>
</evidence>
<proteinExistence type="predicted"/>
<comment type="caution">
    <text evidence="1">The sequence shown here is derived from an EMBL/GenBank/DDBJ whole genome shotgun (WGS) entry which is preliminary data.</text>
</comment>
<dbReference type="Proteomes" id="UP000070155">
    <property type="component" value="Unassembled WGS sequence"/>
</dbReference>
<gene>
    <name evidence="1" type="ORF">AKJ36_02390</name>
</gene>
<sequence length="127" mass="14893">MVLQYEQEEIFSETRPRNNVWWNDRISKRWVLQKWAEVREKALDFLSHHGVVPVCPLCEEWEFDRSARRGVARRLSGVKNLAHEFVSHLEKSHNVKVLRVLPKEQAGDITVVTKTGDLVVPSYRENS</sequence>
<organism evidence="1 2">
    <name type="scientific">candidate division MSBL1 archaeon SCGC-AAA259I07</name>
    <dbReference type="NCBI Taxonomy" id="1698266"/>
    <lineage>
        <taxon>Archaea</taxon>
        <taxon>Methanobacteriati</taxon>
        <taxon>Methanobacteriota</taxon>
        <taxon>candidate division MSBL1</taxon>
    </lineage>
</organism>
<dbReference type="AlphaFoldDB" id="A0A133UKJ5"/>
<keyword evidence="2" id="KW-1185">Reference proteome</keyword>
<dbReference type="EMBL" id="LHXQ01000033">
    <property type="protein sequence ID" value="KXA94699.1"/>
    <property type="molecule type" value="Genomic_DNA"/>
</dbReference>